<comment type="subunit">
    <text evidence="18">Homotrimer.</text>
</comment>
<comment type="pathway">
    <text evidence="18">Nucleotide-sugar biosynthesis; UDP-N-acetyl-alpha-D-glucosamine biosynthesis; N-acetyl-alpha-D-glucosamine 1-phosphate from alpha-D-glucosamine 6-phosphate (route II): step 2/2.</text>
</comment>
<evidence type="ECO:0000313" key="24">
    <source>
        <dbReference type="Proteomes" id="UP000092871"/>
    </source>
</evidence>
<evidence type="ECO:0000259" key="20">
    <source>
        <dbReference type="Pfam" id="PF25087"/>
    </source>
</evidence>
<evidence type="ECO:0000256" key="8">
    <source>
        <dbReference type="ARBA" id="ARBA00022737"/>
    </source>
</evidence>
<evidence type="ECO:0000256" key="12">
    <source>
        <dbReference type="ARBA" id="ARBA00023268"/>
    </source>
</evidence>
<comment type="catalytic activity">
    <reaction evidence="16 18">
        <text>N-acetyl-alpha-D-glucosamine 1-phosphate + UTP + H(+) = UDP-N-acetyl-alpha-D-glucosamine + diphosphate</text>
        <dbReference type="Rhea" id="RHEA:13509"/>
        <dbReference type="ChEBI" id="CHEBI:15378"/>
        <dbReference type="ChEBI" id="CHEBI:33019"/>
        <dbReference type="ChEBI" id="CHEBI:46398"/>
        <dbReference type="ChEBI" id="CHEBI:57705"/>
        <dbReference type="ChEBI" id="CHEBI:57776"/>
        <dbReference type="EC" id="2.7.7.23"/>
    </reaction>
</comment>
<keyword evidence="8 18" id="KW-0677">Repeat</keyword>
<dbReference type="InterPro" id="IPR029044">
    <property type="entry name" value="Nucleotide-diphossugar_trans"/>
</dbReference>
<keyword evidence="9 18" id="KW-0460">Magnesium</keyword>
<comment type="pathway">
    <text evidence="18">Nucleotide-sugar biosynthesis; UDP-N-acetyl-alpha-D-glucosamine biosynthesis; UDP-N-acetyl-alpha-D-glucosamine from N-acetyl-alpha-D-glucosamine 1-phosphate: step 1/1.</text>
</comment>
<dbReference type="EC" id="2.3.1.157" evidence="18"/>
<dbReference type="CDD" id="cd02540">
    <property type="entry name" value="GT2_GlmU_N_bac"/>
    <property type="match status" value="1"/>
</dbReference>
<feature type="region of interest" description="Linker" evidence="18">
    <location>
        <begin position="228"/>
        <end position="248"/>
    </location>
</feature>
<feature type="region of interest" description="N-acetyltransferase" evidence="18">
    <location>
        <begin position="249"/>
        <end position="455"/>
    </location>
</feature>
<dbReference type="Pfam" id="PF12804">
    <property type="entry name" value="NTP_transf_3"/>
    <property type="match status" value="1"/>
</dbReference>
<evidence type="ECO:0000256" key="9">
    <source>
        <dbReference type="ARBA" id="ARBA00022842"/>
    </source>
</evidence>
<evidence type="ECO:0000259" key="19">
    <source>
        <dbReference type="Pfam" id="PF12804"/>
    </source>
</evidence>
<comment type="catalytic activity">
    <reaction evidence="15 18">
        <text>alpha-D-glucosamine 1-phosphate + acetyl-CoA = N-acetyl-alpha-D-glucosamine 1-phosphate + CoA + H(+)</text>
        <dbReference type="Rhea" id="RHEA:13725"/>
        <dbReference type="ChEBI" id="CHEBI:15378"/>
        <dbReference type="ChEBI" id="CHEBI:57287"/>
        <dbReference type="ChEBI" id="CHEBI:57288"/>
        <dbReference type="ChEBI" id="CHEBI:57776"/>
        <dbReference type="ChEBI" id="CHEBI:58516"/>
        <dbReference type="EC" id="2.3.1.157"/>
    </reaction>
</comment>
<feature type="binding site" evidence="18">
    <location>
        <position position="73"/>
    </location>
    <ligand>
        <name>UDP-N-acetyl-alpha-D-glucosamine</name>
        <dbReference type="ChEBI" id="CHEBI:57705"/>
    </ligand>
</feature>
<evidence type="ECO:0000256" key="3">
    <source>
        <dbReference type="ARBA" id="ARBA00007947"/>
    </source>
</evidence>
<dbReference type="GO" id="GO:0008360">
    <property type="term" value="P:regulation of cell shape"/>
    <property type="evidence" value="ECO:0007669"/>
    <property type="project" value="UniProtKB-KW"/>
</dbReference>
<feature type="binding site" evidence="18">
    <location>
        <position position="438"/>
    </location>
    <ligand>
        <name>acetyl-CoA</name>
        <dbReference type="ChEBI" id="CHEBI:57288"/>
    </ligand>
</feature>
<feature type="binding site" evidence="18">
    <location>
        <position position="225"/>
    </location>
    <ligand>
        <name>Mg(2+)</name>
        <dbReference type="ChEBI" id="CHEBI:18420"/>
    </ligand>
</feature>
<keyword evidence="23" id="KW-1185">Reference proteome</keyword>
<accession>A0A1C3JVK3</accession>
<dbReference type="GO" id="GO:0009252">
    <property type="term" value="P:peptidoglycan biosynthetic process"/>
    <property type="evidence" value="ECO:0007669"/>
    <property type="project" value="UniProtKB-UniRule"/>
</dbReference>
<dbReference type="InterPro" id="IPR038009">
    <property type="entry name" value="GlmU_C_LbH"/>
</dbReference>
<dbReference type="InterPro" id="IPR056729">
    <property type="entry name" value="GMPPB_C"/>
</dbReference>
<evidence type="ECO:0000256" key="2">
    <source>
        <dbReference type="ARBA" id="ARBA00007707"/>
    </source>
</evidence>
<dbReference type="GO" id="GO:0071555">
    <property type="term" value="P:cell wall organization"/>
    <property type="evidence" value="ECO:0007669"/>
    <property type="project" value="UniProtKB-KW"/>
</dbReference>
<keyword evidence="6 18" id="KW-0548">Nucleotidyltransferase</keyword>
<comment type="cofactor">
    <cofactor evidence="18">
        <name>Mg(2+)</name>
        <dbReference type="ChEBI" id="CHEBI:18420"/>
    </cofactor>
    <text evidence="18">Binds 1 Mg(2+) ion per subunit.</text>
</comment>
<feature type="binding site" evidence="18">
    <location>
        <begin position="100"/>
        <end position="102"/>
    </location>
    <ligand>
        <name>UDP-N-acetyl-alpha-D-glucosamine</name>
        <dbReference type="ChEBI" id="CHEBI:57705"/>
    </ligand>
</feature>
<dbReference type="HAMAP" id="MF_01631">
    <property type="entry name" value="GlmU"/>
    <property type="match status" value="1"/>
</dbReference>
<dbReference type="InterPro" id="IPR011004">
    <property type="entry name" value="Trimer_LpxA-like_sf"/>
</dbReference>
<dbReference type="UniPathway" id="UPA00973"/>
<dbReference type="InterPro" id="IPR050065">
    <property type="entry name" value="GlmU-like"/>
</dbReference>
<feature type="domain" description="Mannose-1-phosphate guanyltransferase C-terminal" evidence="20">
    <location>
        <begin position="262"/>
        <end position="350"/>
    </location>
</feature>
<evidence type="ECO:0000256" key="15">
    <source>
        <dbReference type="ARBA" id="ARBA00048247"/>
    </source>
</evidence>
<dbReference type="Gene3D" id="2.160.10.10">
    <property type="entry name" value="Hexapeptide repeat proteins"/>
    <property type="match status" value="1"/>
</dbReference>
<dbReference type="PANTHER" id="PTHR43584">
    <property type="entry name" value="NUCLEOTIDYL TRANSFERASE"/>
    <property type="match status" value="1"/>
</dbReference>
<feature type="binding site" evidence="18">
    <location>
        <position position="375"/>
    </location>
    <ligand>
        <name>UDP-N-acetyl-alpha-D-glucosamine</name>
        <dbReference type="ChEBI" id="CHEBI:57705"/>
    </ligand>
</feature>
<feature type="binding site" evidence="18">
    <location>
        <position position="225"/>
    </location>
    <ligand>
        <name>UDP-N-acetyl-alpha-D-glucosamine</name>
        <dbReference type="ChEBI" id="CHEBI:57705"/>
    </ligand>
</feature>
<dbReference type="GO" id="GO:0000287">
    <property type="term" value="F:magnesium ion binding"/>
    <property type="evidence" value="ECO:0007669"/>
    <property type="project" value="UniProtKB-UniRule"/>
</dbReference>
<feature type="binding site" evidence="18">
    <location>
        <position position="22"/>
    </location>
    <ligand>
        <name>UDP-N-acetyl-alpha-D-glucosamine</name>
        <dbReference type="ChEBI" id="CHEBI:57705"/>
    </ligand>
</feature>
<feature type="binding site" evidence="18">
    <location>
        <position position="167"/>
    </location>
    <ligand>
        <name>UDP-N-acetyl-alpha-D-glucosamine</name>
        <dbReference type="ChEBI" id="CHEBI:57705"/>
    </ligand>
</feature>
<evidence type="ECO:0000313" key="23">
    <source>
        <dbReference type="Proteomes" id="UP000092840"/>
    </source>
</evidence>
<dbReference type="Pfam" id="PF00132">
    <property type="entry name" value="Hexapep"/>
    <property type="match status" value="1"/>
</dbReference>
<feature type="binding site" evidence="18">
    <location>
        <begin position="78"/>
        <end position="79"/>
    </location>
    <ligand>
        <name>UDP-N-acetyl-alpha-D-glucosamine</name>
        <dbReference type="ChEBI" id="CHEBI:57705"/>
    </ligand>
</feature>
<dbReference type="OrthoDB" id="9775031at2"/>
<proteinExistence type="inferred from homology"/>
<dbReference type="SUPFAM" id="SSF51161">
    <property type="entry name" value="Trimeric LpxA-like enzymes"/>
    <property type="match status" value="1"/>
</dbReference>
<dbReference type="SUPFAM" id="SSF53448">
    <property type="entry name" value="Nucleotide-diphospho-sugar transferases"/>
    <property type="match status" value="1"/>
</dbReference>
<evidence type="ECO:0000256" key="6">
    <source>
        <dbReference type="ARBA" id="ARBA00022695"/>
    </source>
</evidence>
<evidence type="ECO:0000256" key="18">
    <source>
        <dbReference type="HAMAP-Rule" id="MF_01631"/>
    </source>
</evidence>
<feature type="domain" description="MobA-like NTP transferase" evidence="19">
    <location>
        <begin position="6"/>
        <end position="126"/>
    </location>
</feature>
<keyword evidence="7 18" id="KW-0479">Metal-binding</keyword>
<dbReference type="GO" id="GO:0019134">
    <property type="term" value="F:glucosamine-1-phosphate N-acetyltransferase activity"/>
    <property type="evidence" value="ECO:0007669"/>
    <property type="project" value="UniProtKB-UniRule"/>
</dbReference>
<evidence type="ECO:0000256" key="16">
    <source>
        <dbReference type="ARBA" id="ARBA00048493"/>
    </source>
</evidence>
<feature type="binding site" evidence="18">
    <location>
        <position position="378"/>
    </location>
    <ligand>
        <name>acetyl-CoA</name>
        <dbReference type="ChEBI" id="CHEBI:57288"/>
    </ligand>
</feature>
<evidence type="ECO:0000256" key="1">
    <source>
        <dbReference type="ARBA" id="ARBA00004496"/>
    </source>
</evidence>
<protein>
    <recommendedName>
        <fullName evidence="18">Bifunctional protein GlmU</fullName>
    </recommendedName>
    <domain>
        <recommendedName>
            <fullName evidence="18">UDP-N-acetylglucosamine pyrophosphorylase</fullName>
            <ecNumber evidence="18">2.7.7.23</ecNumber>
        </recommendedName>
        <alternativeName>
            <fullName evidence="18">N-acetylglucosamine-1-phosphate uridyltransferase</fullName>
        </alternativeName>
    </domain>
    <domain>
        <recommendedName>
            <fullName evidence="18">Glucosamine-1-phosphate N-acetyltransferase</fullName>
            <ecNumber evidence="18">2.3.1.157</ecNumber>
        </recommendedName>
    </domain>
</protein>
<keyword evidence="10 18" id="KW-0133">Cell shape</keyword>
<feature type="active site" description="Proton acceptor" evidence="18">
    <location>
        <position position="361"/>
    </location>
</feature>
<reference evidence="21 24" key="1">
    <citation type="submission" date="2016-06" db="EMBL/GenBank/DDBJ databases">
        <authorList>
            <person name="Kjaerup R.B."/>
            <person name="Dalgaard T.S."/>
            <person name="Juul-Madsen H.R."/>
        </authorList>
    </citation>
    <scope>NUCLEOTIDE SEQUENCE [LARGE SCALE GENOMIC DNA]</scope>
    <source>
        <strain evidence="21 24">CECT 5115</strain>
    </source>
</reference>
<dbReference type="Gene3D" id="3.90.550.10">
    <property type="entry name" value="Spore Coat Polysaccharide Biosynthesis Protein SpsA, Chain A"/>
    <property type="match status" value="1"/>
</dbReference>
<dbReference type="GO" id="GO:0006048">
    <property type="term" value="P:UDP-N-acetylglucosamine biosynthetic process"/>
    <property type="evidence" value="ECO:0007669"/>
    <property type="project" value="UniProtKB-UniPathway"/>
</dbReference>
<dbReference type="RefSeq" id="WP_067038514.1">
    <property type="nucleotide sequence ID" value="NZ_FLRA01000031.1"/>
</dbReference>
<comment type="similarity">
    <text evidence="2 18">In the C-terminal section; belongs to the transferase hexapeptide repeat family.</text>
</comment>
<evidence type="ECO:0000256" key="17">
    <source>
        <dbReference type="ARBA" id="ARBA00049628"/>
    </source>
</evidence>
<dbReference type="AlphaFoldDB" id="A0A1C3JVK3"/>
<dbReference type="PANTHER" id="PTHR43584:SF3">
    <property type="entry name" value="BIFUNCTIONAL PROTEIN GLMU"/>
    <property type="match status" value="1"/>
</dbReference>
<evidence type="ECO:0000256" key="10">
    <source>
        <dbReference type="ARBA" id="ARBA00022960"/>
    </source>
</evidence>
<dbReference type="Proteomes" id="UP000092871">
    <property type="component" value="Unassembled WGS sequence"/>
</dbReference>
<feature type="binding site" evidence="18">
    <location>
        <begin position="384"/>
        <end position="385"/>
    </location>
    <ligand>
        <name>acetyl-CoA</name>
        <dbReference type="ChEBI" id="CHEBI:57288"/>
    </ligand>
</feature>
<keyword evidence="5 18" id="KW-0808">Transferase</keyword>
<sequence>MTQDIVILAAGKGSRMKSAYSKVLHKIGGEAMVRRVLATATGLSNAQLHLVVGHQGEQVEQACQDFSANIVWQDNPQGTGDALRRAAPFLSENGTTLTLYGDVPLIQRSTLERMLSLSNDNTLVLLTIKLDNPVGYGRIVRDTQGAVTAIVEQKDASPEQLLINEVNTGILLAPNAKLQHWLNALTNDNAQGEYYLTDIIAMAAEQGVEIVTVHPEQASEVSGVNDRVQLATLERVWQQQQAEQLMRSGATLMDPQRIDIRGKLTTGQDCIIDVNCVFEGVVTLGKNVEVGPNCVLKNCTVADNTVIKANTMIEDSQVGAHCDLGPFARLRPGTVLSNKAKIGNFVETKKAFIGEGSKVNHLSYVGDTQMGTDVNVGAGTITCNYDGVNKFQTIIGDGVFVGSNSALVAPVEIQTGATIAAGSTITKAVAENQLAFARAKQTNKDGWARPTKQEK</sequence>
<evidence type="ECO:0000313" key="21">
    <source>
        <dbReference type="EMBL" id="SBT19274.1"/>
    </source>
</evidence>
<dbReference type="Pfam" id="PF25087">
    <property type="entry name" value="GMPPB_C"/>
    <property type="match status" value="1"/>
</dbReference>
<dbReference type="GO" id="GO:0005737">
    <property type="term" value="C:cytoplasm"/>
    <property type="evidence" value="ECO:0007669"/>
    <property type="project" value="UniProtKB-SubCell"/>
</dbReference>
<comment type="pathway">
    <text evidence="18">Bacterial outer membrane biogenesis; LPS lipid A biosynthesis.</text>
</comment>
<keyword evidence="14 18" id="KW-0961">Cell wall biogenesis/degradation</keyword>
<evidence type="ECO:0000313" key="22">
    <source>
        <dbReference type="EMBL" id="SBT20963.1"/>
    </source>
</evidence>
<evidence type="ECO:0000256" key="13">
    <source>
        <dbReference type="ARBA" id="ARBA00023315"/>
    </source>
</evidence>
<dbReference type="EC" id="2.7.7.23" evidence="18"/>
<dbReference type="GO" id="GO:0003977">
    <property type="term" value="F:UDP-N-acetylglucosamine diphosphorylase activity"/>
    <property type="evidence" value="ECO:0007669"/>
    <property type="project" value="UniProtKB-UniRule"/>
</dbReference>
<evidence type="ECO:0000256" key="4">
    <source>
        <dbReference type="ARBA" id="ARBA00022490"/>
    </source>
</evidence>
<feature type="binding site" evidence="18">
    <location>
        <begin position="8"/>
        <end position="11"/>
    </location>
    <ligand>
        <name>UDP-N-acetyl-alpha-D-glucosamine</name>
        <dbReference type="ChEBI" id="CHEBI:57705"/>
    </ligand>
</feature>
<dbReference type="InterPro" id="IPR005882">
    <property type="entry name" value="Bifunctional_GlmU"/>
</dbReference>
<dbReference type="UniPathway" id="UPA00113">
    <property type="reaction ID" value="UER00532"/>
</dbReference>
<keyword evidence="12 18" id="KW-0511">Multifunctional enzyme</keyword>
<evidence type="ECO:0000256" key="7">
    <source>
        <dbReference type="ARBA" id="ARBA00022723"/>
    </source>
</evidence>
<feature type="binding site" evidence="18">
    <location>
        <position position="403"/>
    </location>
    <ligand>
        <name>acetyl-CoA</name>
        <dbReference type="ChEBI" id="CHEBI:57288"/>
    </ligand>
</feature>
<gene>
    <name evidence="18 21" type="primary">glmU</name>
    <name evidence="21" type="ORF">MGA5115_03436</name>
    <name evidence="22" type="ORF">MGA5116_01550</name>
</gene>
<dbReference type="InterPro" id="IPR001451">
    <property type="entry name" value="Hexapep"/>
</dbReference>
<organism evidence="21 24">
    <name type="scientific">Marinomonas gallaica</name>
    <dbReference type="NCBI Taxonomy" id="1806667"/>
    <lineage>
        <taxon>Bacteria</taxon>
        <taxon>Pseudomonadati</taxon>
        <taxon>Pseudomonadota</taxon>
        <taxon>Gammaproteobacteria</taxon>
        <taxon>Oceanospirillales</taxon>
        <taxon>Oceanospirillaceae</taxon>
        <taxon>Marinomonas</taxon>
    </lineage>
</organism>
<comment type="subcellular location">
    <subcellularLocation>
        <location evidence="1 18">Cytoplasm</location>
    </subcellularLocation>
</comment>
<dbReference type="NCBIfam" id="TIGR01173">
    <property type="entry name" value="glmU"/>
    <property type="match status" value="1"/>
</dbReference>
<evidence type="ECO:0000256" key="11">
    <source>
        <dbReference type="ARBA" id="ARBA00022984"/>
    </source>
</evidence>
<feature type="binding site" evidence="18">
    <location>
        <position position="331"/>
    </location>
    <ligand>
        <name>UDP-N-acetyl-alpha-D-glucosamine</name>
        <dbReference type="ChEBI" id="CHEBI:57705"/>
    </ligand>
</feature>
<dbReference type="CDD" id="cd03353">
    <property type="entry name" value="LbH_GlmU_C"/>
    <property type="match status" value="1"/>
</dbReference>
<dbReference type="Proteomes" id="UP000092840">
    <property type="component" value="Unassembled WGS sequence"/>
</dbReference>
<name>A0A1C3JVK3_9GAMM</name>
<comment type="similarity">
    <text evidence="3 18">In the N-terminal section; belongs to the N-acetylglucosamine-1-phosphate uridyltransferase family.</text>
</comment>
<evidence type="ECO:0000256" key="5">
    <source>
        <dbReference type="ARBA" id="ARBA00022679"/>
    </source>
</evidence>
<keyword evidence="4 18" id="KW-0963">Cytoplasm</keyword>
<evidence type="ECO:0000256" key="14">
    <source>
        <dbReference type="ARBA" id="ARBA00023316"/>
    </source>
</evidence>
<feature type="binding site" evidence="18">
    <location>
        <position position="421"/>
    </location>
    <ligand>
        <name>acetyl-CoA</name>
        <dbReference type="ChEBI" id="CHEBI:57288"/>
    </ligand>
</feature>
<feature type="binding site" evidence="18">
    <location>
        <position position="102"/>
    </location>
    <ligand>
        <name>Mg(2+)</name>
        <dbReference type="ChEBI" id="CHEBI:18420"/>
    </ligand>
</feature>
<dbReference type="EMBL" id="FLRB01000010">
    <property type="protein sequence ID" value="SBT20963.1"/>
    <property type="molecule type" value="Genomic_DNA"/>
</dbReference>
<reference evidence="22 23" key="2">
    <citation type="submission" date="2016-06" db="EMBL/GenBank/DDBJ databases">
        <authorList>
            <person name="Rodrigo-Torres L."/>
            <person name="Arahal D.R."/>
        </authorList>
    </citation>
    <scope>NUCLEOTIDE SEQUENCE [LARGE SCALE GENOMIC DNA]</scope>
    <source>
        <strain evidence="22 23">CECT 5116</strain>
    </source>
</reference>
<dbReference type="GO" id="GO:0000902">
    <property type="term" value="P:cell morphogenesis"/>
    <property type="evidence" value="ECO:0007669"/>
    <property type="project" value="UniProtKB-UniRule"/>
</dbReference>
<keyword evidence="13 18" id="KW-0012">Acyltransferase</keyword>
<comment type="function">
    <text evidence="17 18">Catalyzes the last two sequential reactions in the de novo biosynthetic pathway for UDP-N-acetylglucosamine (UDP-GlcNAc). The C-terminal domain catalyzes the transfer of acetyl group from acetyl coenzyme A to glucosamine-1-phosphate (GlcN-1-P) to produce N-acetylglucosamine-1-phosphate (GlcNAc-1-P), which is converted into UDP-GlcNAc by the transfer of uridine 5-monophosphate (from uridine 5-triphosphate), a reaction catalyzed by the N-terminal domain.</text>
</comment>
<feature type="binding site" evidence="18">
    <location>
        <position position="152"/>
    </location>
    <ligand>
        <name>UDP-N-acetyl-alpha-D-glucosamine</name>
        <dbReference type="ChEBI" id="CHEBI:57705"/>
    </ligand>
</feature>
<keyword evidence="11 18" id="KW-0573">Peptidoglycan synthesis</keyword>
<feature type="binding site" evidence="18">
    <location>
        <position position="364"/>
    </location>
    <ligand>
        <name>UDP-N-acetyl-alpha-D-glucosamine</name>
        <dbReference type="ChEBI" id="CHEBI:57705"/>
    </ligand>
</feature>
<dbReference type="GO" id="GO:0016020">
    <property type="term" value="C:membrane"/>
    <property type="evidence" value="ECO:0007669"/>
    <property type="project" value="GOC"/>
</dbReference>
<dbReference type="GO" id="GO:0009245">
    <property type="term" value="P:lipid A biosynthetic process"/>
    <property type="evidence" value="ECO:0007669"/>
    <property type="project" value="UniProtKB-UniRule"/>
</dbReference>
<dbReference type="EMBL" id="FLRA01000031">
    <property type="protein sequence ID" value="SBT19274.1"/>
    <property type="molecule type" value="Genomic_DNA"/>
</dbReference>
<feature type="binding site" evidence="18">
    <location>
        <position position="137"/>
    </location>
    <ligand>
        <name>UDP-N-acetyl-alpha-D-glucosamine</name>
        <dbReference type="ChEBI" id="CHEBI:57705"/>
    </ligand>
</feature>
<feature type="binding site" evidence="18">
    <location>
        <position position="349"/>
    </location>
    <ligand>
        <name>UDP-N-acetyl-alpha-D-glucosamine</name>
        <dbReference type="ChEBI" id="CHEBI:57705"/>
    </ligand>
</feature>
<dbReference type="InterPro" id="IPR025877">
    <property type="entry name" value="MobA-like_NTP_Trfase"/>
</dbReference>
<feature type="region of interest" description="Pyrophosphorylase" evidence="18">
    <location>
        <begin position="1"/>
        <end position="227"/>
    </location>
</feature>